<accession>A0A2P5B1V3</accession>
<sequence length="61" mass="6621">PAALARLSPTDDDAAQPFSGIDRKAECERKVCKAAPKLRRNSMIKSSCAIIDQHHKLGCLS</sequence>
<protein>
    <submittedName>
        <fullName evidence="1">Uncharacterized protein</fullName>
    </submittedName>
</protein>
<name>A0A2P5B1V3_PARAD</name>
<dbReference type="AlphaFoldDB" id="A0A2P5B1V3"/>
<keyword evidence="2" id="KW-1185">Reference proteome</keyword>
<evidence type="ECO:0000313" key="1">
    <source>
        <dbReference type="EMBL" id="PON42780.1"/>
    </source>
</evidence>
<comment type="caution">
    <text evidence="1">The sequence shown here is derived from an EMBL/GenBank/DDBJ whole genome shotgun (WGS) entry which is preliminary data.</text>
</comment>
<evidence type="ECO:0000313" key="2">
    <source>
        <dbReference type="Proteomes" id="UP000237105"/>
    </source>
</evidence>
<dbReference type="EMBL" id="JXTB01000383">
    <property type="protein sequence ID" value="PON42780.1"/>
    <property type="molecule type" value="Genomic_DNA"/>
</dbReference>
<gene>
    <name evidence="1" type="ORF">PanWU01x14_279060</name>
</gene>
<dbReference type="Proteomes" id="UP000237105">
    <property type="component" value="Unassembled WGS sequence"/>
</dbReference>
<organism evidence="1 2">
    <name type="scientific">Parasponia andersonii</name>
    <name type="common">Sponia andersonii</name>
    <dbReference type="NCBI Taxonomy" id="3476"/>
    <lineage>
        <taxon>Eukaryota</taxon>
        <taxon>Viridiplantae</taxon>
        <taxon>Streptophyta</taxon>
        <taxon>Embryophyta</taxon>
        <taxon>Tracheophyta</taxon>
        <taxon>Spermatophyta</taxon>
        <taxon>Magnoliopsida</taxon>
        <taxon>eudicotyledons</taxon>
        <taxon>Gunneridae</taxon>
        <taxon>Pentapetalae</taxon>
        <taxon>rosids</taxon>
        <taxon>fabids</taxon>
        <taxon>Rosales</taxon>
        <taxon>Cannabaceae</taxon>
        <taxon>Parasponia</taxon>
    </lineage>
</organism>
<reference evidence="2" key="1">
    <citation type="submission" date="2016-06" db="EMBL/GenBank/DDBJ databases">
        <title>Parallel loss of symbiosis genes in relatives of nitrogen-fixing non-legume Parasponia.</title>
        <authorList>
            <person name="Van Velzen R."/>
            <person name="Holmer R."/>
            <person name="Bu F."/>
            <person name="Rutten L."/>
            <person name="Van Zeijl A."/>
            <person name="Liu W."/>
            <person name="Santuari L."/>
            <person name="Cao Q."/>
            <person name="Sharma T."/>
            <person name="Shen D."/>
            <person name="Roswanjaya Y."/>
            <person name="Wardhani T."/>
            <person name="Kalhor M.S."/>
            <person name="Jansen J."/>
            <person name="Van den Hoogen J."/>
            <person name="Gungor B."/>
            <person name="Hartog M."/>
            <person name="Hontelez J."/>
            <person name="Verver J."/>
            <person name="Yang W.-C."/>
            <person name="Schijlen E."/>
            <person name="Repin R."/>
            <person name="Schilthuizen M."/>
            <person name="Schranz E."/>
            <person name="Heidstra R."/>
            <person name="Miyata K."/>
            <person name="Fedorova E."/>
            <person name="Kohlen W."/>
            <person name="Bisseling T."/>
            <person name="Smit S."/>
            <person name="Geurts R."/>
        </authorList>
    </citation>
    <scope>NUCLEOTIDE SEQUENCE [LARGE SCALE GENOMIC DNA]</scope>
    <source>
        <strain evidence="2">cv. WU1-14</strain>
    </source>
</reference>
<proteinExistence type="predicted"/>
<feature type="non-terminal residue" evidence="1">
    <location>
        <position position="1"/>
    </location>
</feature>